<accession>K3X5U2</accession>
<keyword evidence="3" id="KW-1185">Reference proteome</keyword>
<evidence type="ECO:0000313" key="3">
    <source>
        <dbReference type="Proteomes" id="UP000019132"/>
    </source>
</evidence>
<dbReference type="EMBL" id="GL376612">
    <property type="status" value="NOT_ANNOTATED_CDS"/>
    <property type="molecule type" value="Genomic_DNA"/>
</dbReference>
<organism evidence="2 3">
    <name type="scientific">Globisporangium ultimum (strain ATCC 200006 / CBS 805.95 / DAOM BR144)</name>
    <name type="common">Pythium ultimum</name>
    <dbReference type="NCBI Taxonomy" id="431595"/>
    <lineage>
        <taxon>Eukaryota</taxon>
        <taxon>Sar</taxon>
        <taxon>Stramenopiles</taxon>
        <taxon>Oomycota</taxon>
        <taxon>Peronosporomycetes</taxon>
        <taxon>Pythiales</taxon>
        <taxon>Pythiaceae</taxon>
        <taxon>Globisporangium</taxon>
    </lineage>
</organism>
<name>K3X5U2_GLOUD</name>
<reference evidence="3" key="2">
    <citation type="submission" date="2010-04" db="EMBL/GenBank/DDBJ databases">
        <authorList>
            <person name="Buell R."/>
            <person name="Hamilton J."/>
            <person name="Hostetler J."/>
        </authorList>
    </citation>
    <scope>NUCLEOTIDE SEQUENCE [LARGE SCALE GENOMIC DNA]</scope>
    <source>
        <strain evidence="3">DAOM:BR144</strain>
    </source>
</reference>
<reference evidence="3" key="1">
    <citation type="journal article" date="2010" name="Genome Biol.">
        <title>Genome sequence of the necrotrophic plant pathogen Pythium ultimum reveals original pathogenicity mechanisms and effector repertoire.</title>
        <authorList>
            <person name="Levesque C.A."/>
            <person name="Brouwer H."/>
            <person name="Cano L."/>
            <person name="Hamilton J.P."/>
            <person name="Holt C."/>
            <person name="Huitema E."/>
            <person name="Raffaele S."/>
            <person name="Robideau G.P."/>
            <person name="Thines M."/>
            <person name="Win J."/>
            <person name="Zerillo M.M."/>
            <person name="Beakes G.W."/>
            <person name="Boore J.L."/>
            <person name="Busam D."/>
            <person name="Dumas B."/>
            <person name="Ferriera S."/>
            <person name="Fuerstenberg S.I."/>
            <person name="Gachon C.M."/>
            <person name="Gaulin E."/>
            <person name="Govers F."/>
            <person name="Grenville-Briggs L."/>
            <person name="Horner N."/>
            <person name="Hostetler J."/>
            <person name="Jiang R.H."/>
            <person name="Johnson J."/>
            <person name="Krajaejun T."/>
            <person name="Lin H."/>
            <person name="Meijer H.J."/>
            <person name="Moore B."/>
            <person name="Morris P."/>
            <person name="Phuntmart V."/>
            <person name="Puiu D."/>
            <person name="Shetty J."/>
            <person name="Stajich J.E."/>
            <person name="Tripathy S."/>
            <person name="Wawra S."/>
            <person name="van West P."/>
            <person name="Whitty B.R."/>
            <person name="Coutinho P.M."/>
            <person name="Henrissat B."/>
            <person name="Martin F."/>
            <person name="Thomas P.D."/>
            <person name="Tyler B.M."/>
            <person name="De Vries R.P."/>
            <person name="Kamoun S."/>
            <person name="Yandell M."/>
            <person name="Tisserat N."/>
            <person name="Buell C.R."/>
        </authorList>
    </citation>
    <scope>NUCLEOTIDE SEQUENCE</scope>
    <source>
        <strain evidence="3">DAOM:BR144</strain>
    </source>
</reference>
<evidence type="ECO:0000313" key="2">
    <source>
        <dbReference type="EnsemblProtists" id="PYU1_T012591"/>
    </source>
</evidence>
<dbReference type="Proteomes" id="UP000019132">
    <property type="component" value="Unassembled WGS sequence"/>
</dbReference>
<dbReference type="AlphaFoldDB" id="K3X5U2"/>
<dbReference type="VEuPathDB" id="FungiDB:PYU1_G012565"/>
<reference evidence="2" key="3">
    <citation type="submission" date="2015-02" db="UniProtKB">
        <authorList>
            <consortium name="EnsemblProtists"/>
        </authorList>
    </citation>
    <scope>IDENTIFICATION</scope>
    <source>
        <strain evidence="2">DAOM BR144</strain>
    </source>
</reference>
<evidence type="ECO:0000256" key="1">
    <source>
        <dbReference type="SAM" id="MobiDB-lite"/>
    </source>
</evidence>
<proteinExistence type="predicted"/>
<dbReference type="HOGENOM" id="CLU_117963_0_0_1"/>
<feature type="compositionally biased region" description="Low complexity" evidence="1">
    <location>
        <begin position="18"/>
        <end position="27"/>
    </location>
</feature>
<dbReference type="InParanoid" id="K3X5U2"/>
<sequence length="162" mass="17439">RAHPIRSYASVSAATPGSTLPSKSSKLAPPPVEMWLICAARPACSTAATESPPPTIVVEPLFVHSASELATANVPSANFGNSNTPMGPFHTTLLLELPAGLWTNVEAHPVRWDRVRIHGLRVRVGVKTVGDHDVRRQNELHAALGGFVQDLLRELHLVLLNN</sequence>
<feature type="region of interest" description="Disordered" evidence="1">
    <location>
        <begin position="1"/>
        <end position="27"/>
    </location>
</feature>
<dbReference type="EnsemblProtists" id="PYU1_T012591">
    <property type="protein sequence ID" value="PYU1_T012591"/>
    <property type="gene ID" value="PYU1_G012565"/>
</dbReference>
<protein>
    <submittedName>
        <fullName evidence="2">Uncharacterized protein</fullName>
    </submittedName>
</protein>
<dbReference type="eggNOG" id="ENOG502T3W0">
    <property type="taxonomic scope" value="Eukaryota"/>
</dbReference>